<dbReference type="EMBL" id="QNGE01000565">
    <property type="protein sequence ID" value="KAA3680000.1"/>
    <property type="molecule type" value="Genomic_DNA"/>
</dbReference>
<keyword evidence="4" id="KW-1185">Reference proteome</keyword>
<dbReference type="PROSITE" id="PS50042">
    <property type="entry name" value="CNMP_BINDING_3"/>
    <property type="match status" value="2"/>
</dbReference>
<dbReference type="InterPro" id="IPR000595">
    <property type="entry name" value="cNMP-bd_dom"/>
</dbReference>
<dbReference type="Pfam" id="PF26215">
    <property type="entry name" value="HTH_animal"/>
    <property type="match status" value="1"/>
</dbReference>
<dbReference type="PROSITE" id="PS00888">
    <property type="entry name" value="CNMP_BINDING_1"/>
    <property type="match status" value="1"/>
</dbReference>
<evidence type="ECO:0000313" key="3">
    <source>
        <dbReference type="EMBL" id="KAA3680000.1"/>
    </source>
</evidence>
<name>A0A5J4NXU1_9TREM</name>
<dbReference type="InterPro" id="IPR014710">
    <property type="entry name" value="RmlC-like_jellyroll"/>
</dbReference>
<dbReference type="CDD" id="cd00038">
    <property type="entry name" value="CAP_ED"/>
    <property type="match status" value="2"/>
</dbReference>
<accession>A0A5J4NXU1</accession>
<dbReference type="PROSITE" id="PS50878">
    <property type="entry name" value="RT_POL"/>
    <property type="match status" value="1"/>
</dbReference>
<evidence type="ECO:0000259" key="2">
    <source>
        <dbReference type="PROSITE" id="PS50878"/>
    </source>
</evidence>
<dbReference type="PROSITE" id="PS00889">
    <property type="entry name" value="CNMP_BINDING_2"/>
    <property type="match status" value="1"/>
</dbReference>
<dbReference type="PANTHER" id="PTHR21301">
    <property type="entry name" value="REVERSE TRANSCRIPTASE"/>
    <property type="match status" value="1"/>
</dbReference>
<feature type="domain" description="Cyclic nucleotide-binding" evidence="1">
    <location>
        <begin position="677"/>
        <end position="739"/>
    </location>
</feature>
<dbReference type="InterPro" id="IPR000477">
    <property type="entry name" value="RT_dom"/>
</dbReference>
<evidence type="ECO:0000259" key="1">
    <source>
        <dbReference type="PROSITE" id="PS50042"/>
    </source>
</evidence>
<dbReference type="InterPro" id="IPR018490">
    <property type="entry name" value="cNMP-bd_dom_sf"/>
</dbReference>
<gene>
    <name evidence="3" type="ORF">DEA37_0000686</name>
</gene>
<dbReference type="AlphaFoldDB" id="A0A5J4NXU1"/>
<organism evidence="3 4">
    <name type="scientific">Paragonimus westermani</name>
    <dbReference type="NCBI Taxonomy" id="34504"/>
    <lineage>
        <taxon>Eukaryota</taxon>
        <taxon>Metazoa</taxon>
        <taxon>Spiralia</taxon>
        <taxon>Lophotrochozoa</taxon>
        <taxon>Platyhelminthes</taxon>
        <taxon>Trematoda</taxon>
        <taxon>Digenea</taxon>
        <taxon>Plagiorchiida</taxon>
        <taxon>Troglotremata</taxon>
        <taxon>Troglotrematidae</taxon>
        <taxon>Paragonimus</taxon>
    </lineage>
</organism>
<dbReference type="PANTHER" id="PTHR21301:SF10">
    <property type="entry name" value="REVERSE TRANSCRIPTASE DOMAIN-CONTAINING PROTEIN"/>
    <property type="match status" value="1"/>
</dbReference>
<reference evidence="3 4" key="1">
    <citation type="journal article" date="2019" name="Gigascience">
        <title>Whole-genome sequence of the oriental lung fluke Paragonimus westermani.</title>
        <authorList>
            <person name="Oey H."/>
            <person name="Zakrzewski M."/>
            <person name="Narain K."/>
            <person name="Devi K.R."/>
            <person name="Agatsuma T."/>
            <person name="Nawaratna S."/>
            <person name="Gobert G.N."/>
            <person name="Jones M.K."/>
            <person name="Ragan M.A."/>
            <person name="McManus D.P."/>
            <person name="Krause L."/>
        </authorList>
    </citation>
    <scope>NUCLEOTIDE SEQUENCE [LARGE SCALE GENOMIC DNA]</scope>
    <source>
        <strain evidence="3 4">IND2009</strain>
    </source>
</reference>
<evidence type="ECO:0008006" key="5">
    <source>
        <dbReference type="Google" id="ProtNLM"/>
    </source>
</evidence>
<feature type="domain" description="Reverse transcriptase" evidence="2">
    <location>
        <begin position="197"/>
        <end position="439"/>
    </location>
</feature>
<dbReference type="Pfam" id="PF00078">
    <property type="entry name" value="RVT_1"/>
    <property type="match status" value="1"/>
</dbReference>
<evidence type="ECO:0000313" key="4">
    <source>
        <dbReference type="Proteomes" id="UP000324629"/>
    </source>
</evidence>
<dbReference type="InterPro" id="IPR058912">
    <property type="entry name" value="HTH_animal"/>
</dbReference>
<dbReference type="Proteomes" id="UP000324629">
    <property type="component" value="Unassembled WGS sequence"/>
</dbReference>
<protein>
    <recommendedName>
        <fullName evidence="5">Cyclic nucleotide-binding domain-containing protein</fullName>
    </recommendedName>
</protein>
<sequence>MVYVDFYELNIGQLVDLTFKNEHARTLKPSIPNVPTFSDLNLEVLSKVADVLGACHYNPGDYVIREGARGDTFFIISDGKLSDLQPTSADNLGRLKTKFTYIAYGFIRTPINSRCAITRQHLQSLRELKSKNVVVLKPDKGSGAVILDKDEYVQKMLSILDDQRKFRRIERVDSIGEIEDRIGQHLQLLLQLRIIDEVTYKSLKPCGSSTPQLYGLPKTHKSGMPLRPILAMTNSPYHKLARWLVTILTPVKQKFQKYSIKDSFELISDLDRINLANELMCSIDVQSLFTNVPLHETIDYICELVEMSHTSLPLPTDILKETLLLCTENVSFRFLEQSYRQIDGVAMGSPLGPIIADFFMLKIEQQLATEIENLSYYKRYVDDTLIFSRSKQMIDNLVQRLNSCHPNLKVTCEFEVGNCLPFLDILISRREYGWVRRTVYRKPRWSGQYLNFSGFTPIQHKRALVNILFTRARRICTPDSLAEELDLITSVLQSNGYPRSFIHRHSRPKLPSEKVVTVEKNKVYIELPFRGDYVMQQTAQRLRNSAELRVIARTQKLPLPSIKRDQPIGATSHCVYQFVYNCGESYISRTERCLISRMKEHLPKWVQKSVLPENGDVSETHKQPVSSVARQVFTTGHAIDPSCAFKILLRHSNPRLLRFTEAVAINRLKPALCSETTVKVTKNRTKEGDEQFIRYMQRGDWFGEKALSDEDVRTANIIAVGPEGVDCLMLDRESYNLLIKDLVSFERSYPDEKTAQAK</sequence>
<feature type="domain" description="Cyclic nucleotide-binding" evidence="1">
    <location>
        <begin position="36"/>
        <end position="81"/>
    </location>
</feature>
<dbReference type="InterPro" id="IPR018488">
    <property type="entry name" value="cNMP-bd_CS"/>
</dbReference>
<comment type="caution">
    <text evidence="3">The sequence shown here is derived from an EMBL/GenBank/DDBJ whole genome shotgun (WGS) entry which is preliminary data.</text>
</comment>
<dbReference type="Pfam" id="PF00027">
    <property type="entry name" value="cNMP_binding"/>
    <property type="match status" value="1"/>
</dbReference>
<proteinExistence type="predicted"/>
<dbReference type="SUPFAM" id="SSF51206">
    <property type="entry name" value="cAMP-binding domain-like"/>
    <property type="match status" value="1"/>
</dbReference>
<dbReference type="CDD" id="cd00304">
    <property type="entry name" value="RT_like"/>
    <property type="match status" value="1"/>
</dbReference>
<dbReference type="Gene3D" id="2.60.120.10">
    <property type="entry name" value="Jelly Rolls"/>
    <property type="match status" value="2"/>
</dbReference>